<dbReference type="InterPro" id="IPR029063">
    <property type="entry name" value="SAM-dependent_MTases_sf"/>
</dbReference>
<protein>
    <recommendedName>
        <fullName evidence="9">tRNA (guanine-N(7)-)-methyltransferase</fullName>
        <ecNumber evidence="9">2.1.1.33</ecNumber>
    </recommendedName>
    <alternativeName>
        <fullName evidence="9">tRNA (guanine(46)-N(7))-methyltransferase</fullName>
    </alternativeName>
    <alternativeName>
        <fullName evidence="9">tRNA(m7G46)-methyltransferase</fullName>
    </alternativeName>
</protein>
<dbReference type="Gene3D" id="3.40.50.150">
    <property type="entry name" value="Vaccinia Virus protein VP39"/>
    <property type="match status" value="1"/>
</dbReference>
<feature type="binding site" evidence="9">
    <location>
        <position position="132"/>
    </location>
    <ligand>
        <name>S-adenosyl-L-methionine</name>
        <dbReference type="ChEBI" id="CHEBI:59789"/>
    </ligand>
</feature>
<dbReference type="AlphaFoldDB" id="A0A7W8HK41"/>
<dbReference type="FunFam" id="3.40.50.150:FF:000035">
    <property type="entry name" value="tRNA (guanine-N(7)-)-methyltransferase"/>
    <property type="match status" value="1"/>
</dbReference>
<dbReference type="SUPFAM" id="SSF53335">
    <property type="entry name" value="S-adenosyl-L-methionine-dependent methyltransferases"/>
    <property type="match status" value="1"/>
</dbReference>
<evidence type="ECO:0000256" key="4">
    <source>
        <dbReference type="ARBA" id="ARBA00022679"/>
    </source>
</evidence>
<dbReference type="GO" id="GO:0043527">
    <property type="term" value="C:tRNA methyltransferase complex"/>
    <property type="evidence" value="ECO:0007669"/>
    <property type="project" value="TreeGrafter"/>
</dbReference>
<dbReference type="Proteomes" id="UP000532440">
    <property type="component" value="Unassembled WGS sequence"/>
</dbReference>
<comment type="caution">
    <text evidence="10">The sequence shown here is derived from an EMBL/GenBank/DDBJ whole genome shotgun (WGS) entry which is preliminary data.</text>
</comment>
<evidence type="ECO:0000256" key="2">
    <source>
        <dbReference type="ARBA" id="ARBA00003015"/>
    </source>
</evidence>
<accession>A0A7W8HK41</accession>
<dbReference type="InterPro" id="IPR055361">
    <property type="entry name" value="tRNA_methyltr_TrmB_bact"/>
</dbReference>
<keyword evidence="4 9" id="KW-0808">Transferase</keyword>
<feature type="binding site" evidence="9">
    <location>
        <position position="82"/>
    </location>
    <ligand>
        <name>S-adenosyl-L-methionine</name>
        <dbReference type="ChEBI" id="CHEBI:59789"/>
    </ligand>
</feature>
<comment type="catalytic activity">
    <reaction evidence="1 9">
        <text>guanosine(46) in tRNA + S-adenosyl-L-methionine = N(7)-methylguanosine(46) in tRNA + S-adenosyl-L-homocysteine</text>
        <dbReference type="Rhea" id="RHEA:42708"/>
        <dbReference type="Rhea" id="RHEA-COMP:10188"/>
        <dbReference type="Rhea" id="RHEA-COMP:10189"/>
        <dbReference type="ChEBI" id="CHEBI:57856"/>
        <dbReference type="ChEBI" id="CHEBI:59789"/>
        <dbReference type="ChEBI" id="CHEBI:74269"/>
        <dbReference type="ChEBI" id="CHEBI:74480"/>
        <dbReference type="EC" id="2.1.1.33"/>
    </reaction>
</comment>
<feature type="binding site" evidence="9">
    <location>
        <position position="57"/>
    </location>
    <ligand>
        <name>S-adenosyl-L-methionine</name>
        <dbReference type="ChEBI" id="CHEBI:59789"/>
    </ligand>
</feature>
<reference evidence="10 11" key="1">
    <citation type="submission" date="2020-08" db="EMBL/GenBank/DDBJ databases">
        <title>Genomic Encyclopedia of Type Strains, Phase IV (KMG-IV): sequencing the most valuable type-strain genomes for metagenomic binning, comparative biology and taxonomic classification.</title>
        <authorList>
            <person name="Goeker M."/>
        </authorList>
    </citation>
    <scope>NUCLEOTIDE SEQUENCE [LARGE SCALE GENOMIC DNA]</scope>
    <source>
        <strain evidence="10 11">DSM 29781</strain>
    </source>
</reference>
<feature type="binding site" evidence="9">
    <location>
        <position position="168"/>
    </location>
    <ligand>
        <name>substrate</name>
    </ligand>
</feature>
<dbReference type="HAMAP" id="MF_01057">
    <property type="entry name" value="tRNA_methyltr_TrmB"/>
    <property type="match status" value="1"/>
</dbReference>
<proteinExistence type="inferred from homology"/>
<dbReference type="PANTHER" id="PTHR23417">
    <property type="entry name" value="3-DEOXY-D-MANNO-OCTULOSONIC-ACID TRANSFERASE/TRNA GUANINE-N 7 - -METHYLTRANSFERASE"/>
    <property type="match status" value="1"/>
</dbReference>
<evidence type="ECO:0000256" key="7">
    <source>
        <dbReference type="ARBA" id="ARBA00060552"/>
    </source>
</evidence>
<evidence type="ECO:0000256" key="6">
    <source>
        <dbReference type="ARBA" id="ARBA00022694"/>
    </source>
</evidence>
<feature type="binding site" evidence="9">
    <location>
        <begin position="203"/>
        <end position="206"/>
    </location>
    <ligand>
        <name>substrate</name>
    </ligand>
</feature>
<keyword evidence="11" id="KW-1185">Reference proteome</keyword>
<evidence type="ECO:0000256" key="9">
    <source>
        <dbReference type="HAMAP-Rule" id="MF_01057"/>
    </source>
</evidence>
<dbReference type="InterPro" id="IPR003358">
    <property type="entry name" value="tRNA_(Gua-N-7)_MeTrfase_Trmb"/>
</dbReference>
<evidence type="ECO:0000256" key="5">
    <source>
        <dbReference type="ARBA" id="ARBA00022691"/>
    </source>
</evidence>
<name>A0A7W8HK41_9BURK</name>
<dbReference type="RefSeq" id="WP_183970237.1">
    <property type="nucleotide sequence ID" value="NZ_BAABEW010000020.1"/>
</dbReference>
<comment type="similarity">
    <text evidence="8 9">Belongs to the class I-like SAM-binding methyltransferase superfamily. TrmB family.</text>
</comment>
<gene>
    <name evidence="9" type="primary">trmB</name>
    <name evidence="10" type="ORF">HNQ70_003556</name>
</gene>
<dbReference type="PROSITE" id="PS51625">
    <property type="entry name" value="SAM_MT_TRMB"/>
    <property type="match status" value="1"/>
</dbReference>
<dbReference type="PANTHER" id="PTHR23417:SF14">
    <property type="entry name" value="PENTACOTRIPEPTIDE-REPEAT REGION OF PRORP DOMAIN-CONTAINING PROTEIN"/>
    <property type="match status" value="1"/>
</dbReference>
<feature type="binding site" evidence="9">
    <location>
        <position position="109"/>
    </location>
    <ligand>
        <name>S-adenosyl-L-methionine</name>
        <dbReference type="ChEBI" id="CHEBI:59789"/>
    </ligand>
</feature>
<keyword evidence="5 9" id="KW-0949">S-adenosyl-L-methionine</keyword>
<comment type="function">
    <text evidence="2 9">Catalyzes the formation of N(7)-methylguanine at position 46 (m7G46) in tRNA.</text>
</comment>
<evidence type="ECO:0000313" key="11">
    <source>
        <dbReference type="Proteomes" id="UP000532440"/>
    </source>
</evidence>
<feature type="binding site" evidence="9">
    <location>
        <position position="136"/>
    </location>
    <ligand>
        <name>substrate</name>
    </ligand>
</feature>
<organism evidence="10 11">
    <name type="scientific">Quisquiliibacterium transsilvanicum</name>
    <dbReference type="NCBI Taxonomy" id="1549638"/>
    <lineage>
        <taxon>Bacteria</taxon>
        <taxon>Pseudomonadati</taxon>
        <taxon>Pseudomonadota</taxon>
        <taxon>Betaproteobacteria</taxon>
        <taxon>Burkholderiales</taxon>
        <taxon>Burkholderiaceae</taxon>
        <taxon>Quisquiliibacterium</taxon>
    </lineage>
</organism>
<evidence type="ECO:0000313" key="10">
    <source>
        <dbReference type="EMBL" id="MBB5273526.1"/>
    </source>
</evidence>
<comment type="pathway">
    <text evidence="7 9">tRNA modification; N(7)-methylguanine-tRNA biosynthesis.</text>
</comment>
<keyword evidence="3 9" id="KW-0489">Methyltransferase</keyword>
<evidence type="ECO:0000256" key="3">
    <source>
        <dbReference type="ARBA" id="ARBA00022603"/>
    </source>
</evidence>
<dbReference type="CDD" id="cd02440">
    <property type="entry name" value="AdoMet_MTases"/>
    <property type="match status" value="1"/>
</dbReference>
<dbReference type="GO" id="GO:0008176">
    <property type="term" value="F:tRNA (guanine(46)-N7)-methyltransferase activity"/>
    <property type="evidence" value="ECO:0007669"/>
    <property type="project" value="UniProtKB-UniRule"/>
</dbReference>
<dbReference type="Pfam" id="PF02390">
    <property type="entry name" value="Methyltransf_4"/>
    <property type="match status" value="1"/>
</dbReference>
<dbReference type="UniPathway" id="UPA00989"/>
<sequence>METPHPHIRSFSGRRGHITSGQRAAYDRLLPVHGLPYAPGPIDLPAIFGRTAPVILEIGFGMGETTAAIAAAQPELDFLGVEVYPAGVGSLLRLIEEQGLTNVRTIQHDAIEVLRDMIAPDTLAGIHVYFPDPWPKARHHKRRLIRPQFVSLMASRLRPGGYLHCATDWEDYAHQMLAVLSAEPLLENTAQGFAPRPEHRPLTKFERRGLRLGHGVWDLLFRRRA</sequence>
<comment type="caution">
    <text evidence="9">Lacks conserved residue(s) required for the propagation of feature annotation.</text>
</comment>
<dbReference type="NCBIfam" id="TIGR00091">
    <property type="entry name" value="tRNA (guanosine(46)-N7)-methyltransferase TrmB"/>
    <property type="match status" value="1"/>
</dbReference>
<evidence type="ECO:0000256" key="1">
    <source>
        <dbReference type="ARBA" id="ARBA00000142"/>
    </source>
</evidence>
<evidence type="ECO:0000256" key="8">
    <source>
        <dbReference type="ARBA" id="ARBA00060767"/>
    </source>
</evidence>
<dbReference type="EMBL" id="JACHGB010000007">
    <property type="protein sequence ID" value="MBB5273526.1"/>
    <property type="molecule type" value="Genomic_DNA"/>
</dbReference>
<dbReference type="EC" id="2.1.1.33" evidence="9"/>
<keyword evidence="6 9" id="KW-0819">tRNA processing</keyword>